<dbReference type="Pfam" id="PF22752">
    <property type="entry name" value="DUF488-N3i"/>
    <property type="match status" value="1"/>
</dbReference>
<dbReference type="PANTHER" id="PTHR36849">
    <property type="entry name" value="CYTOPLASMIC PROTEIN-RELATED"/>
    <property type="match status" value="1"/>
</dbReference>
<reference evidence="1 2" key="1">
    <citation type="submission" date="2020-12" db="EMBL/GenBank/DDBJ databases">
        <title>Geomonas sp. Red259, isolated from paddy soil.</title>
        <authorList>
            <person name="Xu Z."/>
            <person name="Zhang Z."/>
            <person name="Masuda Y."/>
            <person name="Itoh H."/>
            <person name="Senoo K."/>
        </authorList>
    </citation>
    <scope>NUCLEOTIDE SEQUENCE [LARGE SCALE GENOMIC DNA]</scope>
    <source>
        <strain evidence="1 2">Red259</strain>
    </source>
</reference>
<sequence>MIRLKRIYDEPAVQDGVRVLVDRLWPRGISKENARLDRWEKELAPSDELRRWFGHDPEKWQEFRTRYRQELAGQGELLKELTGLCARNTVTLLYAAKDEEHNNAVVLKELIDDSSIG</sequence>
<dbReference type="PANTHER" id="PTHR36849:SF1">
    <property type="entry name" value="CYTOPLASMIC PROTEIN"/>
    <property type="match status" value="1"/>
</dbReference>
<evidence type="ECO:0000313" key="1">
    <source>
        <dbReference type="EMBL" id="MBJ6800255.1"/>
    </source>
</evidence>
<accession>A0ABS0YRV9</accession>
<comment type="caution">
    <text evidence="1">The sequence shown here is derived from an EMBL/GenBank/DDBJ whole genome shotgun (WGS) entry which is preliminary data.</text>
</comment>
<evidence type="ECO:0000313" key="2">
    <source>
        <dbReference type="Proteomes" id="UP000641025"/>
    </source>
</evidence>
<keyword evidence="2" id="KW-1185">Reference proteome</keyword>
<name>A0ABS0YRV9_9BACT</name>
<dbReference type="Proteomes" id="UP000641025">
    <property type="component" value="Unassembled WGS sequence"/>
</dbReference>
<dbReference type="InterPro" id="IPR052552">
    <property type="entry name" value="YeaO-like"/>
</dbReference>
<protein>
    <submittedName>
        <fullName evidence="1">DUF488 domain-containing protein</fullName>
    </submittedName>
</protein>
<dbReference type="RefSeq" id="WP_199394764.1">
    <property type="nucleotide sequence ID" value="NZ_JAEMHK010000005.1"/>
</dbReference>
<proteinExistence type="predicted"/>
<organism evidence="1 2">
    <name type="scientific">Geomonas propionica</name>
    <dbReference type="NCBI Taxonomy" id="2798582"/>
    <lineage>
        <taxon>Bacteria</taxon>
        <taxon>Pseudomonadati</taxon>
        <taxon>Thermodesulfobacteriota</taxon>
        <taxon>Desulfuromonadia</taxon>
        <taxon>Geobacterales</taxon>
        <taxon>Geobacteraceae</taxon>
        <taxon>Geomonas</taxon>
    </lineage>
</organism>
<gene>
    <name evidence="1" type="ORF">JFN90_08920</name>
</gene>
<dbReference type="EMBL" id="JAEMHK010000005">
    <property type="protein sequence ID" value="MBJ6800255.1"/>
    <property type="molecule type" value="Genomic_DNA"/>
</dbReference>